<dbReference type="EMBL" id="RWGY01000051">
    <property type="protein sequence ID" value="TVU06202.1"/>
    <property type="molecule type" value="Genomic_DNA"/>
</dbReference>
<evidence type="ECO:0000313" key="3">
    <source>
        <dbReference type="EMBL" id="TVU06202.1"/>
    </source>
</evidence>
<feature type="domain" description="Single-stranded DNA binding protein Ssb-like OB fold" evidence="2">
    <location>
        <begin position="51"/>
        <end position="104"/>
    </location>
</feature>
<dbReference type="OrthoDB" id="2274046at2759"/>
<feature type="region of interest" description="Disordered" evidence="1">
    <location>
        <begin position="1"/>
        <end position="54"/>
    </location>
</feature>
<dbReference type="PANTHER" id="PTHR31472">
    <property type="entry name" value="OS05G0244600 PROTEIN"/>
    <property type="match status" value="1"/>
</dbReference>
<evidence type="ECO:0000313" key="4">
    <source>
        <dbReference type="Proteomes" id="UP000324897"/>
    </source>
</evidence>
<dbReference type="Pfam" id="PF21473">
    <property type="entry name" value="OB_Ssb-like"/>
    <property type="match status" value="1"/>
</dbReference>
<dbReference type="Gene3D" id="2.40.50.140">
    <property type="entry name" value="Nucleic acid-binding proteins"/>
    <property type="match status" value="1"/>
</dbReference>
<name>A0A5J9T4F1_9POAL</name>
<feature type="compositionally biased region" description="Basic and acidic residues" evidence="1">
    <location>
        <begin position="1"/>
        <end position="19"/>
    </location>
</feature>
<comment type="caution">
    <text evidence="3">The sequence shown here is derived from an EMBL/GenBank/DDBJ whole genome shotgun (WGS) entry which is preliminary data.</text>
</comment>
<evidence type="ECO:0000259" key="2">
    <source>
        <dbReference type="Pfam" id="PF21473"/>
    </source>
</evidence>
<dbReference type="PANTHER" id="PTHR31472:SF30">
    <property type="entry name" value="OS06G0103400 PROTEIN"/>
    <property type="match status" value="1"/>
</dbReference>
<proteinExistence type="predicted"/>
<sequence>MEKEALQIEPGAAHKEALRPRQCRQAPRHRRRRPGGPAQARLHHHRPAAPTHGHTLVARVVSARTVLDKPSPHLGRSRLAECLVGDQTGTILFTARNDQVSNMTIS</sequence>
<dbReference type="InterPro" id="IPR012340">
    <property type="entry name" value="NA-bd_OB-fold"/>
</dbReference>
<dbReference type="SUPFAM" id="SSF50249">
    <property type="entry name" value="Nucleic acid-binding proteins"/>
    <property type="match status" value="1"/>
</dbReference>
<dbReference type="Gramene" id="TVU06202">
    <property type="protein sequence ID" value="TVU06202"/>
    <property type="gene ID" value="EJB05_49402"/>
</dbReference>
<organism evidence="3 4">
    <name type="scientific">Eragrostis curvula</name>
    <name type="common">weeping love grass</name>
    <dbReference type="NCBI Taxonomy" id="38414"/>
    <lineage>
        <taxon>Eukaryota</taxon>
        <taxon>Viridiplantae</taxon>
        <taxon>Streptophyta</taxon>
        <taxon>Embryophyta</taxon>
        <taxon>Tracheophyta</taxon>
        <taxon>Spermatophyta</taxon>
        <taxon>Magnoliopsida</taxon>
        <taxon>Liliopsida</taxon>
        <taxon>Poales</taxon>
        <taxon>Poaceae</taxon>
        <taxon>PACMAD clade</taxon>
        <taxon>Chloridoideae</taxon>
        <taxon>Eragrostideae</taxon>
        <taxon>Eragrostidinae</taxon>
        <taxon>Eragrostis</taxon>
    </lineage>
</organism>
<dbReference type="InterPro" id="IPR048970">
    <property type="entry name" value="OB_Ssb-like"/>
</dbReference>
<dbReference type="AlphaFoldDB" id="A0A5J9T4F1"/>
<feature type="non-terminal residue" evidence="3">
    <location>
        <position position="1"/>
    </location>
</feature>
<protein>
    <recommendedName>
        <fullName evidence="2">Single-stranded DNA binding protein Ssb-like OB fold domain-containing protein</fullName>
    </recommendedName>
</protein>
<keyword evidence="4" id="KW-1185">Reference proteome</keyword>
<reference evidence="3 4" key="1">
    <citation type="journal article" date="2019" name="Sci. Rep.">
        <title>A high-quality genome of Eragrostis curvula grass provides insights into Poaceae evolution and supports new strategies to enhance forage quality.</title>
        <authorList>
            <person name="Carballo J."/>
            <person name="Santos B.A.C.M."/>
            <person name="Zappacosta D."/>
            <person name="Garbus I."/>
            <person name="Selva J.P."/>
            <person name="Gallo C.A."/>
            <person name="Diaz A."/>
            <person name="Albertini E."/>
            <person name="Caccamo M."/>
            <person name="Echenique V."/>
        </authorList>
    </citation>
    <scope>NUCLEOTIDE SEQUENCE [LARGE SCALE GENOMIC DNA]</scope>
    <source>
        <strain evidence="4">cv. Victoria</strain>
        <tissue evidence="3">Leaf</tissue>
    </source>
</reference>
<dbReference type="Proteomes" id="UP000324897">
    <property type="component" value="Unassembled WGS sequence"/>
</dbReference>
<accession>A0A5J9T4F1</accession>
<evidence type="ECO:0000256" key="1">
    <source>
        <dbReference type="SAM" id="MobiDB-lite"/>
    </source>
</evidence>
<gene>
    <name evidence="3" type="ORF">EJB05_49402</name>
</gene>